<comment type="caution">
    <text evidence="2">The sequence shown here is derived from an EMBL/GenBank/DDBJ whole genome shotgun (WGS) entry which is preliminary data.</text>
</comment>
<evidence type="ECO:0000256" key="1">
    <source>
        <dbReference type="SAM" id="MobiDB-lite"/>
    </source>
</evidence>
<feature type="region of interest" description="Disordered" evidence="1">
    <location>
        <begin position="122"/>
        <end position="142"/>
    </location>
</feature>
<reference evidence="2 3" key="1">
    <citation type="submission" date="2021-06" db="EMBL/GenBank/DDBJ databases">
        <title>Caerostris darwini draft genome.</title>
        <authorList>
            <person name="Kono N."/>
            <person name="Arakawa K."/>
        </authorList>
    </citation>
    <scope>NUCLEOTIDE SEQUENCE [LARGE SCALE GENOMIC DNA]</scope>
</reference>
<sequence>MQFDSIYRKATLNSILPSLLTKLNRLLPRINHDYWHSKRIYESLTTPSRIADDHRGTKNKHMRGGKGAKKKSNRRMANVDLPAPLLSIILRHVMPHYENYINIFFLGPIILDAPHHPSQSSYYSSLSLASTPPTLRPEEKSR</sequence>
<feature type="region of interest" description="Disordered" evidence="1">
    <location>
        <begin position="50"/>
        <end position="76"/>
    </location>
</feature>
<dbReference type="Proteomes" id="UP001054837">
    <property type="component" value="Unassembled WGS sequence"/>
</dbReference>
<feature type="compositionally biased region" description="Low complexity" evidence="1">
    <location>
        <begin position="122"/>
        <end position="133"/>
    </location>
</feature>
<feature type="compositionally biased region" description="Basic residues" evidence="1">
    <location>
        <begin position="57"/>
        <end position="74"/>
    </location>
</feature>
<organism evidence="2 3">
    <name type="scientific">Caerostris darwini</name>
    <dbReference type="NCBI Taxonomy" id="1538125"/>
    <lineage>
        <taxon>Eukaryota</taxon>
        <taxon>Metazoa</taxon>
        <taxon>Ecdysozoa</taxon>
        <taxon>Arthropoda</taxon>
        <taxon>Chelicerata</taxon>
        <taxon>Arachnida</taxon>
        <taxon>Araneae</taxon>
        <taxon>Araneomorphae</taxon>
        <taxon>Entelegynae</taxon>
        <taxon>Araneoidea</taxon>
        <taxon>Araneidae</taxon>
        <taxon>Caerostris</taxon>
    </lineage>
</organism>
<evidence type="ECO:0000313" key="2">
    <source>
        <dbReference type="EMBL" id="GIY78260.1"/>
    </source>
</evidence>
<protein>
    <submittedName>
        <fullName evidence="2">Uncharacterized protein</fullName>
    </submittedName>
</protein>
<dbReference type="AlphaFoldDB" id="A0AAV4W884"/>
<dbReference type="EMBL" id="BPLQ01014217">
    <property type="protein sequence ID" value="GIY78260.1"/>
    <property type="molecule type" value="Genomic_DNA"/>
</dbReference>
<proteinExistence type="predicted"/>
<accession>A0AAV4W884</accession>
<keyword evidence="3" id="KW-1185">Reference proteome</keyword>
<gene>
    <name evidence="2" type="ORF">CDAR_223351</name>
</gene>
<name>A0AAV4W884_9ARAC</name>
<evidence type="ECO:0000313" key="3">
    <source>
        <dbReference type="Proteomes" id="UP001054837"/>
    </source>
</evidence>